<evidence type="ECO:0000256" key="11">
    <source>
        <dbReference type="HAMAP-Rule" id="MF_00051"/>
    </source>
</evidence>
<dbReference type="PROSITE" id="PS00096">
    <property type="entry name" value="SHMT"/>
    <property type="match status" value="1"/>
</dbReference>
<dbReference type="FunFam" id="3.40.640.10:FF:000001">
    <property type="entry name" value="Serine hydroxymethyltransferase"/>
    <property type="match status" value="1"/>
</dbReference>
<dbReference type="PIRSF" id="PIRSF000412">
    <property type="entry name" value="SHMT"/>
    <property type="match status" value="1"/>
</dbReference>
<dbReference type="GO" id="GO:0030170">
    <property type="term" value="F:pyridoxal phosphate binding"/>
    <property type="evidence" value="ECO:0007669"/>
    <property type="project" value="UniProtKB-UniRule"/>
</dbReference>
<dbReference type="InterPro" id="IPR015422">
    <property type="entry name" value="PyrdxlP-dep_Trfase_small"/>
</dbReference>
<comment type="catalytic activity">
    <reaction evidence="11">
        <text>(6R)-5,10-methylene-5,6,7,8-tetrahydrofolate + glycine + H2O = (6S)-5,6,7,8-tetrahydrofolate + L-serine</text>
        <dbReference type="Rhea" id="RHEA:15481"/>
        <dbReference type="ChEBI" id="CHEBI:15377"/>
        <dbReference type="ChEBI" id="CHEBI:15636"/>
        <dbReference type="ChEBI" id="CHEBI:33384"/>
        <dbReference type="ChEBI" id="CHEBI:57305"/>
        <dbReference type="ChEBI" id="CHEBI:57453"/>
        <dbReference type="EC" id="2.1.2.1"/>
    </reaction>
</comment>
<dbReference type="GO" id="GO:0035999">
    <property type="term" value="P:tetrahydrofolate interconversion"/>
    <property type="evidence" value="ECO:0007669"/>
    <property type="project" value="UniProtKB-UniRule"/>
</dbReference>
<gene>
    <name evidence="11" type="primary">glyA</name>
    <name evidence="14" type="ORF">EYE42_01590</name>
</gene>
<dbReference type="HAMAP" id="MF_00051">
    <property type="entry name" value="SHMT"/>
    <property type="match status" value="1"/>
</dbReference>
<dbReference type="GO" id="GO:0032259">
    <property type="term" value="P:methylation"/>
    <property type="evidence" value="ECO:0007669"/>
    <property type="project" value="UniProtKB-KW"/>
</dbReference>
<dbReference type="GO" id="GO:0004372">
    <property type="term" value="F:glycine hydroxymethyltransferase activity"/>
    <property type="evidence" value="ECO:0007669"/>
    <property type="project" value="UniProtKB-UniRule"/>
</dbReference>
<dbReference type="CDD" id="cd00378">
    <property type="entry name" value="SHMT"/>
    <property type="match status" value="1"/>
</dbReference>
<comment type="cofactor">
    <cofactor evidence="1 11 12">
        <name>pyridoxal 5'-phosphate</name>
        <dbReference type="ChEBI" id="CHEBI:597326"/>
    </cofactor>
</comment>
<dbReference type="UniPathway" id="UPA00288">
    <property type="reaction ID" value="UER01023"/>
</dbReference>
<dbReference type="GO" id="GO:0050413">
    <property type="term" value="F:D-alanine 2-hydroxymethyltransferase activity"/>
    <property type="evidence" value="ECO:0007669"/>
    <property type="project" value="UniProtKB-EC"/>
</dbReference>
<organism evidence="14 15">
    <name type="scientific">Paracoccus subflavus</name>
    <dbReference type="NCBI Taxonomy" id="2528244"/>
    <lineage>
        <taxon>Bacteria</taxon>
        <taxon>Pseudomonadati</taxon>
        <taxon>Pseudomonadota</taxon>
        <taxon>Alphaproteobacteria</taxon>
        <taxon>Rhodobacterales</taxon>
        <taxon>Paracoccaceae</taxon>
        <taxon>Paracoccus</taxon>
    </lineage>
</organism>
<evidence type="ECO:0000256" key="9">
    <source>
        <dbReference type="ARBA" id="ARBA00051216"/>
    </source>
</evidence>
<comment type="function">
    <text evidence="10">Catalyzes the reversible interconversion of alpha-methyl-L-serine to D-alanine with tetrahydrofolate (THF) serving as the one-carbon carrier. Cannot use alpha-methyl-D-serine, L-serine, D-serine or L-alanine.</text>
</comment>
<feature type="binding site" evidence="11">
    <location>
        <position position="157"/>
    </location>
    <ligand>
        <name>(6S)-5,6,7,8-tetrahydrofolate</name>
        <dbReference type="ChEBI" id="CHEBI:57453"/>
    </ligand>
</feature>
<dbReference type="GO" id="GO:0005829">
    <property type="term" value="C:cytosol"/>
    <property type="evidence" value="ECO:0007669"/>
    <property type="project" value="TreeGrafter"/>
</dbReference>
<evidence type="ECO:0000256" key="8">
    <source>
        <dbReference type="ARBA" id="ARBA00022898"/>
    </source>
</evidence>
<dbReference type="PANTHER" id="PTHR11680">
    <property type="entry name" value="SERINE HYDROXYMETHYLTRANSFERASE"/>
    <property type="match status" value="1"/>
</dbReference>
<evidence type="ECO:0000256" key="1">
    <source>
        <dbReference type="ARBA" id="ARBA00001933"/>
    </source>
</evidence>
<dbReference type="PANTHER" id="PTHR11680:SF35">
    <property type="entry name" value="SERINE HYDROXYMETHYLTRANSFERASE 1"/>
    <property type="match status" value="1"/>
</dbReference>
<name>A0A4Q9G578_9RHOB</name>
<accession>A0A4Q9G578</accession>
<protein>
    <recommendedName>
        <fullName evidence="11">Serine hydroxymethyltransferase</fullName>
        <shortName evidence="11">SHMT</shortName>
        <shortName evidence="11">Serine methylase</shortName>
        <ecNumber evidence="11">2.1.2.1</ecNumber>
    </recommendedName>
</protein>
<dbReference type="OrthoDB" id="9803846at2"/>
<feature type="domain" description="Serine hydroxymethyltransferase-like" evidence="13">
    <location>
        <begin position="45"/>
        <end position="421"/>
    </location>
</feature>
<feature type="site" description="Plays an important role in substrate specificity" evidence="11">
    <location>
        <position position="265"/>
    </location>
</feature>
<comment type="caution">
    <text evidence="11">Lacks conserved residue(s) required for the propagation of feature annotation.</text>
</comment>
<feature type="binding site" evidence="11">
    <location>
        <begin position="161"/>
        <end position="163"/>
    </location>
    <ligand>
        <name>(6S)-5,6,7,8-tetrahydrofolate</name>
        <dbReference type="ChEBI" id="CHEBI:57453"/>
    </ligand>
</feature>
<dbReference type="UniPathway" id="UPA00193"/>
<dbReference type="SUPFAM" id="SSF53383">
    <property type="entry name" value="PLP-dependent transferases"/>
    <property type="match status" value="1"/>
</dbReference>
<evidence type="ECO:0000256" key="7">
    <source>
        <dbReference type="ARBA" id="ARBA00022679"/>
    </source>
</evidence>
<comment type="catalytic activity">
    <reaction evidence="9">
        <text>(6R)-5,10-methylene-5,6,7,8-tetrahydrofolate + D-alanine + H2O = 2-methylserine + (6S)-5,6,7,8-tetrahydrofolate</text>
        <dbReference type="Rhea" id="RHEA:10064"/>
        <dbReference type="ChEBI" id="CHEBI:15377"/>
        <dbReference type="ChEBI" id="CHEBI:15636"/>
        <dbReference type="ChEBI" id="CHEBI:57416"/>
        <dbReference type="ChEBI" id="CHEBI:57453"/>
        <dbReference type="ChEBI" id="CHEBI:58275"/>
        <dbReference type="EC" id="2.1.2.7"/>
    </reaction>
</comment>
<dbReference type="EMBL" id="SISK01000001">
    <property type="protein sequence ID" value="TBN43848.1"/>
    <property type="molecule type" value="Genomic_DNA"/>
</dbReference>
<evidence type="ECO:0000256" key="3">
    <source>
        <dbReference type="ARBA" id="ARBA00006376"/>
    </source>
</evidence>
<proteinExistence type="inferred from homology"/>
<comment type="function">
    <text evidence="11">Catalyzes the reversible interconversion of serine and glycine with tetrahydrofolate (THF) serving as the one-carbon carrier. This reaction serves as the major source of one-carbon groups required for the biosynthesis of purines, thymidylate, methionine, and other important biomolecules. Also exhibits THF-independent aldolase activity toward beta-hydroxyamino acids, producing glycine and aldehydes, via a retro-aldol mechanism.</text>
</comment>
<keyword evidence="7 11" id="KW-0808">Transferase</keyword>
<comment type="similarity">
    <text evidence="3 11">Belongs to the SHMT family.</text>
</comment>
<dbReference type="InterPro" id="IPR019798">
    <property type="entry name" value="Ser_HO-MeTrfase_PLP_BS"/>
</dbReference>
<comment type="caution">
    <text evidence="14">The sequence shown here is derived from an EMBL/GenBank/DDBJ whole genome shotgun (WGS) entry which is preliminary data.</text>
</comment>
<keyword evidence="15" id="KW-1185">Reference proteome</keyword>
<dbReference type="NCBIfam" id="NF000586">
    <property type="entry name" value="PRK00011.1"/>
    <property type="match status" value="1"/>
</dbReference>
<dbReference type="Gene3D" id="3.40.640.10">
    <property type="entry name" value="Type I PLP-dependent aspartate aminotransferase-like (Major domain)"/>
    <property type="match status" value="1"/>
</dbReference>
<evidence type="ECO:0000259" key="13">
    <source>
        <dbReference type="Pfam" id="PF00464"/>
    </source>
</evidence>
<evidence type="ECO:0000256" key="2">
    <source>
        <dbReference type="ARBA" id="ARBA00004496"/>
    </source>
</evidence>
<evidence type="ECO:0000256" key="6">
    <source>
        <dbReference type="ARBA" id="ARBA00022563"/>
    </source>
</evidence>
<keyword evidence="5 11" id="KW-0963">Cytoplasm</keyword>
<evidence type="ECO:0000256" key="12">
    <source>
        <dbReference type="PIRSR" id="PIRSR000412-50"/>
    </source>
</evidence>
<dbReference type="InterPro" id="IPR015421">
    <property type="entry name" value="PyrdxlP-dep_Trfase_major"/>
</dbReference>
<dbReference type="InterPro" id="IPR049943">
    <property type="entry name" value="Ser_HO-MeTrfase-like"/>
</dbReference>
<dbReference type="GO" id="GO:0019264">
    <property type="term" value="P:glycine biosynthetic process from serine"/>
    <property type="evidence" value="ECO:0007669"/>
    <property type="project" value="UniProtKB-UniRule"/>
</dbReference>
<feature type="modified residue" description="N6-(pyridoxal phosphate)lysine" evidence="11 12">
    <location>
        <position position="266"/>
    </location>
</feature>
<dbReference type="Proteomes" id="UP000293520">
    <property type="component" value="Unassembled WGS sequence"/>
</dbReference>
<comment type="pathway">
    <text evidence="11">One-carbon metabolism; tetrahydrofolate interconversion.</text>
</comment>
<dbReference type="InterPro" id="IPR015424">
    <property type="entry name" value="PyrdxlP-dep_Trfase"/>
</dbReference>
<comment type="subcellular location">
    <subcellularLocation>
        <location evidence="2 11">Cytoplasm</location>
    </subcellularLocation>
</comment>
<comment type="pathway">
    <text evidence="11">Amino-acid biosynthesis; glycine biosynthesis; glycine from L-serine: step 1/1.</text>
</comment>
<keyword evidence="14" id="KW-0489">Methyltransferase</keyword>
<evidence type="ECO:0000256" key="4">
    <source>
        <dbReference type="ARBA" id="ARBA00011738"/>
    </source>
</evidence>
<dbReference type="Gene3D" id="3.90.1150.10">
    <property type="entry name" value="Aspartate Aminotransferase, domain 1"/>
    <property type="match status" value="1"/>
</dbReference>
<evidence type="ECO:0000313" key="15">
    <source>
        <dbReference type="Proteomes" id="UP000293520"/>
    </source>
</evidence>
<evidence type="ECO:0000256" key="10">
    <source>
        <dbReference type="ARBA" id="ARBA00057572"/>
    </source>
</evidence>
<sequence length="460" mass="49315">MRRFCGFSHGLPWDKTAPKPPLGRKGRAPMNAPTRETGFFTETLAHTDPEIAKAIGQELGRQRDEIELIASENIVSRAVLEAQGSVLTNKYAEGYPGKRYYGGCQYVDVAETLAIERAKHLFDCEFANVQPNSGSQMNQAVFLALLQPGDTFMGLDLNSGGHLTHGSPVNMSGKWFNVVSYGVRQQDQLLDMEEVRQKALENKPKLIVAGGTAYSRVWDWAAFRQIADEVGAYLMVDMAHIAGLVAGGAHPSPLPHAHVVTTTTHKSLRGPRGGMILTNDADLAKKINSAVFPGLQGGPLMHVIAAKAVAFGEALQPSFKAYAAQVVSNAQAMADELMRGGIDIVSGGTDNHLCLADLRPKGVTGKATEAALGRAHITCNKNGVPFDPEKPFVTSGIRLGAPAGTTRGFNEAEFRQIARWIVQVVDGLAANGEDGNADVEAKVRAEVAELCGRFPLYAGM</sequence>
<evidence type="ECO:0000313" key="14">
    <source>
        <dbReference type="EMBL" id="TBN43848.1"/>
    </source>
</evidence>
<reference evidence="14 15" key="1">
    <citation type="submission" date="2019-02" db="EMBL/GenBank/DDBJ databases">
        <title>Paracoccus subflavus sp. nov., isolated from marine sediment of the Pacific Ocean.</title>
        <authorList>
            <person name="Zhang G."/>
        </authorList>
    </citation>
    <scope>NUCLEOTIDE SEQUENCE [LARGE SCALE GENOMIC DNA]</scope>
    <source>
        <strain evidence="14 15">GY0581</strain>
    </source>
</reference>
<dbReference type="InterPro" id="IPR039429">
    <property type="entry name" value="SHMT-like_dom"/>
</dbReference>
<keyword evidence="8 11" id="KW-0663">Pyridoxal phosphate</keyword>
<keyword evidence="11" id="KW-0028">Amino-acid biosynthesis</keyword>
<evidence type="ECO:0000256" key="5">
    <source>
        <dbReference type="ARBA" id="ARBA00022490"/>
    </source>
</evidence>
<dbReference type="InterPro" id="IPR001085">
    <property type="entry name" value="Ser_HO-MeTrfase"/>
</dbReference>
<dbReference type="AlphaFoldDB" id="A0A4Q9G578"/>
<dbReference type="Pfam" id="PF00464">
    <property type="entry name" value="SHMT"/>
    <property type="match status" value="1"/>
</dbReference>
<dbReference type="GO" id="GO:0008168">
    <property type="term" value="F:methyltransferase activity"/>
    <property type="evidence" value="ECO:0007669"/>
    <property type="project" value="UniProtKB-KW"/>
</dbReference>
<keyword evidence="6 11" id="KW-0554">One-carbon metabolism</keyword>
<comment type="subunit">
    <text evidence="4 11">Homodimer.</text>
</comment>
<dbReference type="EC" id="2.1.2.1" evidence="11"/>